<dbReference type="PANTHER" id="PTHR33376">
    <property type="match status" value="1"/>
</dbReference>
<proteinExistence type="predicted"/>
<dbReference type="Pfam" id="PF03480">
    <property type="entry name" value="DctP"/>
    <property type="match status" value="1"/>
</dbReference>
<dbReference type="InterPro" id="IPR018389">
    <property type="entry name" value="DctP_fam"/>
</dbReference>
<dbReference type="PANTHER" id="PTHR33376:SF5">
    <property type="entry name" value="EXTRACYTOPLASMIC SOLUTE RECEPTOR PROTEIN"/>
    <property type="match status" value="1"/>
</dbReference>
<feature type="non-terminal residue" evidence="2">
    <location>
        <position position="1"/>
    </location>
</feature>
<protein>
    <recommendedName>
        <fullName evidence="3">ABC transporter substrate-binding protein</fullName>
    </recommendedName>
</protein>
<dbReference type="EMBL" id="UINC01001594">
    <property type="protein sequence ID" value="SUZ84524.1"/>
    <property type="molecule type" value="Genomic_DNA"/>
</dbReference>
<dbReference type="AlphaFoldDB" id="A0A381QZX7"/>
<dbReference type="Gene3D" id="3.40.190.10">
    <property type="entry name" value="Periplasmic binding protein-like II"/>
    <property type="match status" value="1"/>
</dbReference>
<dbReference type="GO" id="GO:0055085">
    <property type="term" value="P:transmembrane transport"/>
    <property type="evidence" value="ECO:0007669"/>
    <property type="project" value="InterPro"/>
</dbReference>
<dbReference type="Gene3D" id="3.40.190.170">
    <property type="entry name" value="Bacterial extracellular solute-binding protein, family 7"/>
    <property type="match status" value="1"/>
</dbReference>
<dbReference type="InterPro" id="IPR038404">
    <property type="entry name" value="TRAP_DctP_sf"/>
</dbReference>
<dbReference type="CDD" id="cd13604">
    <property type="entry name" value="PBP2_TRAP_ketoacid_lactate_like"/>
    <property type="match status" value="1"/>
</dbReference>
<evidence type="ECO:0000256" key="1">
    <source>
        <dbReference type="ARBA" id="ARBA00022729"/>
    </source>
</evidence>
<organism evidence="2">
    <name type="scientific">marine metagenome</name>
    <dbReference type="NCBI Taxonomy" id="408172"/>
    <lineage>
        <taxon>unclassified sequences</taxon>
        <taxon>metagenomes</taxon>
        <taxon>ecological metagenomes</taxon>
    </lineage>
</organism>
<accession>A0A381QZX7</accession>
<dbReference type="InterPro" id="IPR026289">
    <property type="entry name" value="SBP_TakP-like"/>
</dbReference>
<dbReference type="PIRSF" id="PIRSF039026">
    <property type="entry name" value="SiaP"/>
    <property type="match status" value="1"/>
</dbReference>
<keyword evidence="1" id="KW-0732">Signal</keyword>
<evidence type="ECO:0008006" key="3">
    <source>
        <dbReference type="Google" id="ProtNLM"/>
    </source>
</evidence>
<sequence>VKRFFCLTLAFLASCSNEPPSGNVTESATGPSQATFQWKLITTWPKNFPALGTAPERLAELVDEMSAGRLRIKVYGGGELVPEMEVFDAVSAGTAEMGHGAAYYWRGKVPIGQIFATVPFGMTAQEMNGWLHHGGGMELWRELYEPFGLVPLAAGNSGVQMAGWFNREIRSLEDIRGLKMRIPGLGGAVFRQAGGIAVAMPGSEMYTSMQTGVIDATEWVGPYNDLAFGLHEVGKYYYYPGWHEPGTTLEAIVNVDAWRLLPTDLQAILEIATRAINQDVLDEFTARNNAALKILVEEHGVELRRLPDDVIREFAEISQELIAETAGDDPLSNRILKSYTDFAENVREYHAISEQAYINARDIK</sequence>
<name>A0A381QZX7_9ZZZZ</name>
<evidence type="ECO:0000313" key="2">
    <source>
        <dbReference type="EMBL" id="SUZ84524.1"/>
    </source>
</evidence>
<dbReference type="GO" id="GO:0031317">
    <property type="term" value="C:tripartite ATP-independent periplasmic transporter complex"/>
    <property type="evidence" value="ECO:0007669"/>
    <property type="project" value="InterPro"/>
</dbReference>
<gene>
    <name evidence="2" type="ORF">METZ01_LOCUS37378</name>
</gene>
<dbReference type="NCBIfam" id="NF037995">
    <property type="entry name" value="TRAP_S1"/>
    <property type="match status" value="1"/>
</dbReference>
<reference evidence="2" key="1">
    <citation type="submission" date="2018-05" db="EMBL/GenBank/DDBJ databases">
        <authorList>
            <person name="Lanie J.A."/>
            <person name="Ng W.-L."/>
            <person name="Kazmierczak K.M."/>
            <person name="Andrzejewski T.M."/>
            <person name="Davidsen T.M."/>
            <person name="Wayne K.J."/>
            <person name="Tettelin H."/>
            <person name="Glass J.I."/>
            <person name="Rusch D."/>
            <person name="Podicherti R."/>
            <person name="Tsui H.-C.T."/>
            <person name="Winkler M.E."/>
        </authorList>
    </citation>
    <scope>NUCLEOTIDE SEQUENCE</scope>
</reference>